<dbReference type="GO" id="GO:0004252">
    <property type="term" value="F:serine-type endopeptidase activity"/>
    <property type="evidence" value="ECO:0007669"/>
    <property type="project" value="InterPro"/>
</dbReference>
<feature type="active site" evidence="6">
    <location>
        <position position="78"/>
    </location>
</feature>
<dbReference type="NCBIfam" id="TIGR02227">
    <property type="entry name" value="sigpep_I_bact"/>
    <property type="match status" value="2"/>
</dbReference>
<feature type="active site" evidence="6">
    <location>
        <position position="159"/>
    </location>
</feature>
<comment type="similarity">
    <text evidence="2 7">Belongs to the peptidase S26 family.</text>
</comment>
<feature type="compositionally biased region" description="Pro residues" evidence="8">
    <location>
        <begin position="1"/>
        <end position="10"/>
    </location>
</feature>
<dbReference type="InterPro" id="IPR000223">
    <property type="entry name" value="Pept_S26A_signal_pept_1"/>
</dbReference>
<evidence type="ECO:0000256" key="1">
    <source>
        <dbReference type="ARBA" id="ARBA00000677"/>
    </source>
</evidence>
<dbReference type="GO" id="GO:0006465">
    <property type="term" value="P:signal peptide processing"/>
    <property type="evidence" value="ECO:0007669"/>
    <property type="project" value="InterPro"/>
</dbReference>
<keyword evidence="7" id="KW-1133">Transmembrane helix</keyword>
<evidence type="ECO:0000259" key="9">
    <source>
        <dbReference type="Pfam" id="PF10502"/>
    </source>
</evidence>
<dbReference type="InterPro" id="IPR019757">
    <property type="entry name" value="Pept_S26A_signal_pept_1_Lys-AS"/>
</dbReference>
<dbReference type="Gene3D" id="2.10.109.10">
    <property type="entry name" value="Umud Fragment, subunit A"/>
    <property type="match status" value="2"/>
</dbReference>
<reference evidence="10 11" key="1">
    <citation type="submission" date="2017-10" db="EMBL/GenBank/DDBJ databases">
        <title>Draft genome of Longimonas halophila.</title>
        <authorList>
            <person name="Goh K.M."/>
            <person name="Shamsir M.S."/>
            <person name="Lim S.W."/>
        </authorList>
    </citation>
    <scope>NUCLEOTIDE SEQUENCE [LARGE SCALE GENOMIC DNA]</scope>
    <source>
        <strain evidence="10 11">KCTC 42399</strain>
    </source>
</reference>
<evidence type="ECO:0000256" key="3">
    <source>
        <dbReference type="ARBA" id="ARBA00013208"/>
    </source>
</evidence>
<evidence type="ECO:0000256" key="5">
    <source>
        <dbReference type="ARBA" id="ARBA00022801"/>
    </source>
</evidence>
<organism evidence="10 11">
    <name type="scientific">Longimonas halophila</name>
    <dbReference type="NCBI Taxonomy" id="1469170"/>
    <lineage>
        <taxon>Bacteria</taxon>
        <taxon>Pseudomonadati</taxon>
        <taxon>Rhodothermota</taxon>
        <taxon>Rhodothermia</taxon>
        <taxon>Rhodothermales</taxon>
        <taxon>Salisaetaceae</taxon>
        <taxon>Longimonas</taxon>
    </lineage>
</organism>
<dbReference type="PROSITE" id="PS00760">
    <property type="entry name" value="SPASE_I_2"/>
    <property type="match status" value="1"/>
</dbReference>
<dbReference type="Proteomes" id="UP000221024">
    <property type="component" value="Unassembled WGS sequence"/>
</dbReference>
<accession>A0A2H3NLX5</accession>
<gene>
    <name evidence="10" type="ORF">CRI93_06455</name>
</gene>
<comment type="catalytic activity">
    <reaction evidence="1 7">
        <text>Cleavage of hydrophobic, N-terminal signal or leader sequences from secreted and periplasmic proteins.</text>
        <dbReference type="EC" id="3.4.21.89"/>
    </reaction>
</comment>
<dbReference type="InterPro" id="IPR036286">
    <property type="entry name" value="LexA/Signal_pep-like_sf"/>
</dbReference>
<evidence type="ECO:0000313" key="11">
    <source>
        <dbReference type="Proteomes" id="UP000221024"/>
    </source>
</evidence>
<comment type="subcellular location">
    <subcellularLocation>
        <location evidence="7">Membrane</location>
        <topology evidence="7">Single-pass type II membrane protein</topology>
    </subcellularLocation>
</comment>
<dbReference type="EMBL" id="PDEP01000005">
    <property type="protein sequence ID" value="PEN07618.1"/>
    <property type="molecule type" value="Genomic_DNA"/>
</dbReference>
<evidence type="ECO:0000256" key="6">
    <source>
        <dbReference type="PIRSR" id="PIRSR600223-1"/>
    </source>
</evidence>
<evidence type="ECO:0000313" key="10">
    <source>
        <dbReference type="EMBL" id="PEN07618.1"/>
    </source>
</evidence>
<dbReference type="OrthoDB" id="9802919at2"/>
<feature type="region of interest" description="Disordered" evidence="8">
    <location>
        <begin position="1"/>
        <end position="42"/>
    </location>
</feature>
<dbReference type="GO" id="GO:0016020">
    <property type="term" value="C:membrane"/>
    <property type="evidence" value="ECO:0007669"/>
    <property type="project" value="UniProtKB-SubCell"/>
</dbReference>
<evidence type="ECO:0000256" key="8">
    <source>
        <dbReference type="SAM" id="MobiDB-lite"/>
    </source>
</evidence>
<keyword evidence="7" id="KW-0812">Transmembrane</keyword>
<dbReference type="PRINTS" id="PR00727">
    <property type="entry name" value="LEADERPTASE"/>
</dbReference>
<evidence type="ECO:0000256" key="4">
    <source>
        <dbReference type="ARBA" id="ARBA00019232"/>
    </source>
</evidence>
<name>A0A2H3NLX5_9BACT</name>
<sequence>MIPAQGPPCPSAHLRTHSARQRPCPVADRSSSRRRSRNDAPPQKSELRQWIEAIVVAVVVVLVIRTFFFDLFRIPTPSMENNLLVGDYLFVSKLHYGTRLPMTLAVPFGSAFSPNLYLDNPRFPYVRLPGFGSVERGDAVVFNLPPDDAPIDRKMHYIKRVVGMPGDTLAVSDKAVSINSDRLSMGQGMQYFWVVRKSDPRYQVSRSELEELGISAWREGPNGEVARTQATAEAALQIRSWDWVDAVEPLILNNANYDANMYPPNQGYTPDNYGPIAIPAAGTTVTLNEDTWPVYEPVITEYEGHAARPMTDSTYAIDGEETTEYTFEQDYYFMLGDNRDDSEDSRFWGFVPHDHIVGKALFTYFSWDAESTSPRFNRILRPIQDAEVFESAPYLRDGELVETGE</sequence>
<dbReference type="SUPFAM" id="SSF51306">
    <property type="entry name" value="LexA/Signal peptidase"/>
    <property type="match status" value="2"/>
</dbReference>
<feature type="transmembrane region" description="Helical" evidence="7">
    <location>
        <begin position="50"/>
        <end position="72"/>
    </location>
</feature>
<dbReference type="PROSITE" id="PS00761">
    <property type="entry name" value="SPASE_I_3"/>
    <property type="match status" value="1"/>
</dbReference>
<keyword evidence="5 7" id="KW-0378">Hydrolase</keyword>
<dbReference type="InterPro" id="IPR019533">
    <property type="entry name" value="Peptidase_S26"/>
</dbReference>
<keyword evidence="11" id="KW-1185">Reference proteome</keyword>
<dbReference type="GO" id="GO:0009003">
    <property type="term" value="F:signal peptidase activity"/>
    <property type="evidence" value="ECO:0007669"/>
    <property type="project" value="UniProtKB-EC"/>
</dbReference>
<evidence type="ECO:0000256" key="2">
    <source>
        <dbReference type="ARBA" id="ARBA00009370"/>
    </source>
</evidence>
<feature type="domain" description="Peptidase S26" evidence="9">
    <location>
        <begin position="48"/>
        <end position="184"/>
    </location>
</feature>
<keyword evidence="7" id="KW-0472">Membrane</keyword>
<keyword evidence="7" id="KW-0645">Protease</keyword>
<dbReference type="AlphaFoldDB" id="A0A2H3NLX5"/>
<dbReference type="EC" id="3.4.21.89" evidence="3 7"/>
<comment type="caution">
    <text evidence="10">The sequence shown here is derived from an EMBL/GenBank/DDBJ whole genome shotgun (WGS) entry which is preliminary data.</text>
</comment>
<dbReference type="CDD" id="cd06530">
    <property type="entry name" value="S26_SPase_I"/>
    <property type="match status" value="2"/>
</dbReference>
<dbReference type="PANTHER" id="PTHR43390:SF1">
    <property type="entry name" value="CHLOROPLAST PROCESSING PEPTIDASE"/>
    <property type="match status" value="1"/>
</dbReference>
<evidence type="ECO:0000256" key="7">
    <source>
        <dbReference type="RuleBase" id="RU362042"/>
    </source>
</evidence>
<dbReference type="Pfam" id="PF10502">
    <property type="entry name" value="Peptidase_S26"/>
    <property type="match status" value="2"/>
</dbReference>
<dbReference type="PANTHER" id="PTHR43390">
    <property type="entry name" value="SIGNAL PEPTIDASE I"/>
    <property type="match status" value="1"/>
</dbReference>
<dbReference type="InterPro" id="IPR019758">
    <property type="entry name" value="Pept_S26A_signal_pept_1_CS"/>
</dbReference>
<feature type="domain" description="Peptidase S26" evidence="9">
    <location>
        <begin position="282"/>
        <end position="365"/>
    </location>
</feature>
<proteinExistence type="inferred from homology"/>
<protein>
    <recommendedName>
        <fullName evidence="4 7">Signal peptidase I</fullName>
        <ecNumber evidence="3 7">3.4.21.89</ecNumber>
    </recommendedName>
</protein>